<dbReference type="Gene3D" id="3.30.160.60">
    <property type="entry name" value="Classic Zinc Finger"/>
    <property type="match status" value="1"/>
</dbReference>
<protein>
    <submittedName>
        <fullName evidence="3">C2H2-type domain-containing protein</fullName>
    </submittedName>
</protein>
<dbReference type="OMA" id="NKRHTPL"/>
<proteinExistence type="predicted"/>
<name>A0A7I4Z4H7_HAECO</name>
<evidence type="ECO:0000313" key="3">
    <source>
        <dbReference type="WBParaSite" id="HCON_00188025-00001"/>
    </source>
</evidence>
<dbReference type="AlphaFoldDB" id="A0A7I4Z4H7"/>
<sequence length="84" mass="9915">AKMSMSMQSLEEALPKCENTFECYLCKKKFQSRTDMDKHRVPCLLKSYEECEFCNKRHTPLNEMIDHVYSQHILPAKRATISNK</sequence>
<accession>A0A7I4Z4H7</accession>
<dbReference type="WBParaSite" id="HCON_00188025-00001">
    <property type="protein sequence ID" value="HCON_00188025-00001"/>
    <property type="gene ID" value="HCON_00188025"/>
</dbReference>
<keyword evidence="2" id="KW-1185">Reference proteome</keyword>
<dbReference type="Pfam" id="PF12874">
    <property type="entry name" value="zf-met"/>
    <property type="match status" value="1"/>
</dbReference>
<organism evidence="2 3">
    <name type="scientific">Haemonchus contortus</name>
    <name type="common">Barber pole worm</name>
    <dbReference type="NCBI Taxonomy" id="6289"/>
    <lineage>
        <taxon>Eukaryota</taxon>
        <taxon>Metazoa</taxon>
        <taxon>Ecdysozoa</taxon>
        <taxon>Nematoda</taxon>
        <taxon>Chromadorea</taxon>
        <taxon>Rhabditida</taxon>
        <taxon>Rhabditina</taxon>
        <taxon>Rhabditomorpha</taxon>
        <taxon>Strongyloidea</taxon>
        <taxon>Trichostrongylidae</taxon>
        <taxon>Haemonchus</taxon>
    </lineage>
</organism>
<evidence type="ECO:0000259" key="1">
    <source>
        <dbReference type="Pfam" id="PF12874"/>
    </source>
</evidence>
<dbReference type="Proteomes" id="UP000025227">
    <property type="component" value="Unplaced"/>
</dbReference>
<feature type="domain" description="C2H2-type" evidence="1">
    <location>
        <begin position="21"/>
        <end position="39"/>
    </location>
</feature>
<dbReference type="InterPro" id="IPR013087">
    <property type="entry name" value="Znf_C2H2_type"/>
</dbReference>
<dbReference type="OrthoDB" id="1405595at2759"/>
<evidence type="ECO:0000313" key="2">
    <source>
        <dbReference type="Proteomes" id="UP000025227"/>
    </source>
</evidence>
<reference evidence="3" key="1">
    <citation type="submission" date="2020-12" db="UniProtKB">
        <authorList>
            <consortium name="WormBaseParasite"/>
        </authorList>
    </citation>
    <scope>IDENTIFICATION</scope>
    <source>
        <strain evidence="3">MHco3</strain>
    </source>
</reference>